<evidence type="ECO:0000256" key="1">
    <source>
        <dbReference type="SAM" id="Coils"/>
    </source>
</evidence>
<accession>A0A2T7P404</accession>
<evidence type="ECO:0000313" key="5">
    <source>
        <dbReference type="EMBL" id="PVD28133.1"/>
    </source>
</evidence>
<comment type="caution">
    <text evidence="5">The sequence shown here is derived from an EMBL/GenBank/DDBJ whole genome shotgun (WGS) entry which is preliminary data.</text>
</comment>
<dbReference type="InterPro" id="IPR011935">
    <property type="entry name" value="CHP02231"/>
</dbReference>
<proteinExistence type="predicted"/>
<dbReference type="NCBIfam" id="TIGR02231">
    <property type="entry name" value="mucoidy inhibitor MuiA family protein"/>
    <property type="match status" value="1"/>
</dbReference>
<gene>
    <name evidence="5" type="ORF">C0Q70_10717</name>
</gene>
<feature type="region of interest" description="Disordered" evidence="2">
    <location>
        <begin position="1"/>
        <end position="21"/>
    </location>
</feature>
<dbReference type="Pfam" id="PF13598">
    <property type="entry name" value="DUF4139"/>
    <property type="match status" value="1"/>
</dbReference>
<sequence length="577" mass="63890">MASSADSSSKGKDVDEGNVFEAPDCPVEKVTVYADRAEVCRRVETSLVAGQNQVVIRKLPLHVDQDSIRVEGKGAATISEVSFQSKHVPPNEAERSQRSKELREELDALELQETELLSEQAVLKKQWELLDSFANSASRTSLSEKDGETSKGIKLEESFFKSLTDFLQLYNKEGNALEKKLIDLKRKLALLGVKKEAISRNLRELSAVNHSNSTLQQCVIVLECAQATKVSLLVSYVTSCASWTPSYDIRMFTADNLLKITYYGLIKQSTGEDWNNAKLFLSTASPSIGGEVPELGTAELSVQQPTQLRKAGGFGGRAFKPMAMYSPPPPPMAEALYSAEPVGNLLDYVVPVTALVGESVATTVYEIVRPATIPSDNIEHKVTVGLIDIKPTICYTCVPKRVPQAYMIAKVVNGSAYTFLRGETSIFLDNTFVSKGSMKDVFPQEEFECSLGIDPAIKVTYKPLKKYKTASGIFSKVTSTTYEQVTEVKNTHDYGVKLLVMDQLPRSTDERVKVNLLEPQIDLKHLEKNKDVTLNKKNNIEWNVDLPEKGTKELVLKYVIEHPSQMNLQTAENFGNA</sequence>
<reference evidence="5 6" key="1">
    <citation type="submission" date="2018-04" db="EMBL/GenBank/DDBJ databases">
        <title>The genome of golden apple snail Pomacea canaliculata provides insight into stress tolerance and invasive adaptation.</title>
        <authorList>
            <person name="Liu C."/>
            <person name="Liu B."/>
            <person name="Ren Y."/>
            <person name="Zhang Y."/>
            <person name="Wang H."/>
            <person name="Li S."/>
            <person name="Jiang F."/>
            <person name="Yin L."/>
            <person name="Zhang G."/>
            <person name="Qian W."/>
            <person name="Fan W."/>
        </authorList>
    </citation>
    <scope>NUCLEOTIDE SEQUENCE [LARGE SCALE GENOMIC DNA]</scope>
    <source>
        <strain evidence="5">SZHN2017</strain>
        <tissue evidence="5">Muscle</tissue>
    </source>
</reference>
<feature type="coiled-coil region" evidence="1">
    <location>
        <begin position="92"/>
        <end position="119"/>
    </location>
</feature>
<organism evidence="5 6">
    <name type="scientific">Pomacea canaliculata</name>
    <name type="common">Golden apple snail</name>
    <dbReference type="NCBI Taxonomy" id="400727"/>
    <lineage>
        <taxon>Eukaryota</taxon>
        <taxon>Metazoa</taxon>
        <taxon>Spiralia</taxon>
        <taxon>Lophotrochozoa</taxon>
        <taxon>Mollusca</taxon>
        <taxon>Gastropoda</taxon>
        <taxon>Caenogastropoda</taxon>
        <taxon>Architaenioglossa</taxon>
        <taxon>Ampullarioidea</taxon>
        <taxon>Ampullariidae</taxon>
        <taxon>Pomacea</taxon>
    </lineage>
</organism>
<dbReference type="OrthoDB" id="10068793at2759"/>
<evidence type="ECO:0000313" key="6">
    <source>
        <dbReference type="Proteomes" id="UP000245119"/>
    </source>
</evidence>
<dbReference type="Pfam" id="PF13600">
    <property type="entry name" value="DUF4140"/>
    <property type="match status" value="1"/>
</dbReference>
<evidence type="ECO:0000259" key="3">
    <source>
        <dbReference type="Pfam" id="PF13598"/>
    </source>
</evidence>
<dbReference type="EMBL" id="PZQS01000006">
    <property type="protein sequence ID" value="PVD28133.1"/>
    <property type="molecule type" value="Genomic_DNA"/>
</dbReference>
<feature type="domain" description="DUF4139" evidence="3">
    <location>
        <begin position="233"/>
        <end position="563"/>
    </location>
</feature>
<keyword evidence="6" id="KW-1185">Reference proteome</keyword>
<protein>
    <recommendedName>
        <fullName evidence="7">DUF4139 domain-containing protein</fullName>
    </recommendedName>
</protein>
<evidence type="ECO:0000259" key="4">
    <source>
        <dbReference type="Pfam" id="PF13600"/>
    </source>
</evidence>
<dbReference type="Proteomes" id="UP000245119">
    <property type="component" value="Linkage Group LG6"/>
</dbReference>
<dbReference type="PANTHER" id="PTHR31005">
    <property type="entry name" value="DUF4139 DOMAIN-CONTAINING PROTEIN"/>
    <property type="match status" value="1"/>
</dbReference>
<name>A0A2T7P404_POMCA</name>
<dbReference type="InterPro" id="IPR037291">
    <property type="entry name" value="DUF4139"/>
</dbReference>
<evidence type="ECO:0000256" key="2">
    <source>
        <dbReference type="SAM" id="MobiDB-lite"/>
    </source>
</evidence>
<dbReference type="AlphaFoldDB" id="A0A2T7P404"/>
<dbReference type="InterPro" id="IPR025554">
    <property type="entry name" value="DUF4140"/>
</dbReference>
<evidence type="ECO:0008006" key="7">
    <source>
        <dbReference type="Google" id="ProtNLM"/>
    </source>
</evidence>
<feature type="domain" description="DUF4140" evidence="4">
    <location>
        <begin position="30"/>
        <end position="130"/>
    </location>
</feature>
<dbReference type="PANTHER" id="PTHR31005:SF8">
    <property type="entry name" value="DUF4139 DOMAIN-CONTAINING PROTEIN"/>
    <property type="match status" value="1"/>
</dbReference>
<keyword evidence="1" id="KW-0175">Coiled coil</keyword>